<evidence type="ECO:0000256" key="4">
    <source>
        <dbReference type="ARBA" id="ARBA00022568"/>
    </source>
</evidence>
<feature type="compositionally biased region" description="Acidic residues" evidence="18">
    <location>
        <begin position="179"/>
        <end position="188"/>
    </location>
</feature>
<evidence type="ECO:0000256" key="3">
    <source>
        <dbReference type="ARBA" id="ARBA00022448"/>
    </source>
</evidence>
<dbReference type="GO" id="GO:1990246">
    <property type="term" value="C:uniplex complex"/>
    <property type="evidence" value="ECO:0007669"/>
    <property type="project" value="TreeGrafter"/>
</dbReference>
<name>A0AA38R0F1_9PEZI</name>
<dbReference type="PANTHER" id="PTHR13462:SF10">
    <property type="entry name" value="CALCIUM UNIPORTER PROTEIN, MITOCHONDRIAL"/>
    <property type="match status" value="1"/>
</dbReference>
<feature type="compositionally biased region" description="Basic and acidic residues" evidence="18">
    <location>
        <begin position="50"/>
        <end position="74"/>
    </location>
</feature>
<feature type="transmembrane region" description="Helical" evidence="17">
    <location>
        <begin position="348"/>
        <end position="367"/>
    </location>
</feature>
<dbReference type="GO" id="GO:0015292">
    <property type="term" value="F:uniporter activity"/>
    <property type="evidence" value="ECO:0007669"/>
    <property type="project" value="UniProtKB-UniRule"/>
</dbReference>
<dbReference type="GO" id="GO:0036444">
    <property type="term" value="P:calcium import into the mitochondrion"/>
    <property type="evidence" value="ECO:0007669"/>
    <property type="project" value="TreeGrafter"/>
</dbReference>
<evidence type="ECO:0000256" key="5">
    <source>
        <dbReference type="ARBA" id="ARBA00022673"/>
    </source>
</evidence>
<dbReference type="GO" id="GO:0005262">
    <property type="term" value="F:calcium channel activity"/>
    <property type="evidence" value="ECO:0007669"/>
    <property type="project" value="UniProtKB-UniRule"/>
</dbReference>
<evidence type="ECO:0000256" key="7">
    <source>
        <dbReference type="ARBA" id="ARBA00022792"/>
    </source>
</evidence>
<evidence type="ECO:0000256" key="10">
    <source>
        <dbReference type="ARBA" id="ARBA00023065"/>
    </source>
</evidence>
<keyword evidence="21" id="KW-1185">Reference proteome</keyword>
<gene>
    <name evidence="20" type="ORF">NKR19_g9942</name>
</gene>
<dbReference type="AlphaFoldDB" id="A0AA38R0F1"/>
<evidence type="ECO:0000256" key="12">
    <source>
        <dbReference type="ARBA" id="ARBA00023136"/>
    </source>
</evidence>
<comment type="catalytic activity">
    <reaction evidence="14">
        <text>Ca(2+)(in) = Ca(2+)(out)</text>
        <dbReference type="Rhea" id="RHEA:29671"/>
        <dbReference type="ChEBI" id="CHEBI:29108"/>
    </reaction>
</comment>
<comment type="function">
    <text evidence="17">Mitochondrial inner membrane calcium uniporter that mediates calcium uptake into mitochondria. Mitochondrial calcium homeostasis plays key roles in cellular physiology and regulates cell bioenergetics, cytoplasmic calcium signals and activation of cell death pathways.</text>
</comment>
<evidence type="ECO:0000256" key="15">
    <source>
        <dbReference type="ARBA" id="ARBA00044966"/>
    </source>
</evidence>
<evidence type="ECO:0000256" key="17">
    <source>
        <dbReference type="RuleBase" id="RU367035"/>
    </source>
</evidence>
<keyword evidence="6 17" id="KW-0812">Transmembrane</keyword>
<keyword evidence="3 17" id="KW-0813">Transport</keyword>
<keyword evidence="12 17" id="KW-0472">Membrane</keyword>
<evidence type="ECO:0000256" key="18">
    <source>
        <dbReference type="SAM" id="MobiDB-lite"/>
    </source>
</evidence>
<dbReference type="PANTHER" id="PTHR13462">
    <property type="entry name" value="CALCIUM UNIPORTER PROTEIN, MITOCHONDRIAL"/>
    <property type="match status" value="1"/>
</dbReference>
<comment type="subcellular location">
    <subcellularLocation>
        <location evidence="1 17">Mitochondrion inner membrane</location>
        <topology evidence="1 17">Multi-pass membrane protein</topology>
    </subcellularLocation>
</comment>
<keyword evidence="11 17" id="KW-0496">Mitochondrion</keyword>
<proteinExistence type="inferred from homology"/>
<dbReference type="InterPro" id="IPR039055">
    <property type="entry name" value="MCU_fam"/>
</dbReference>
<reference evidence="20" key="1">
    <citation type="submission" date="2022-07" db="EMBL/GenBank/DDBJ databases">
        <title>Fungi with potential for degradation of polypropylene.</title>
        <authorList>
            <person name="Gostincar C."/>
        </authorList>
    </citation>
    <scope>NUCLEOTIDE SEQUENCE</scope>
    <source>
        <strain evidence="20">EXF-13287</strain>
    </source>
</reference>
<keyword evidence="7 17" id="KW-0999">Mitochondrion inner membrane</keyword>
<keyword evidence="4 17" id="KW-0109">Calcium transport</keyword>
<feature type="compositionally biased region" description="Basic and acidic residues" evidence="18">
    <location>
        <begin position="226"/>
        <end position="236"/>
    </location>
</feature>
<dbReference type="EMBL" id="JANBVN010000276">
    <property type="protein sequence ID" value="KAJ9130305.1"/>
    <property type="molecule type" value="Genomic_DNA"/>
</dbReference>
<evidence type="ECO:0000313" key="21">
    <source>
        <dbReference type="Proteomes" id="UP001174691"/>
    </source>
</evidence>
<evidence type="ECO:0000256" key="14">
    <source>
        <dbReference type="ARBA" id="ARBA00036634"/>
    </source>
</evidence>
<feature type="compositionally biased region" description="Basic and acidic residues" evidence="18">
    <location>
        <begin position="460"/>
        <end position="483"/>
    </location>
</feature>
<organism evidence="20 21">
    <name type="scientific">Coniochaeta hoffmannii</name>
    <dbReference type="NCBI Taxonomy" id="91930"/>
    <lineage>
        <taxon>Eukaryota</taxon>
        <taxon>Fungi</taxon>
        <taxon>Dikarya</taxon>
        <taxon>Ascomycota</taxon>
        <taxon>Pezizomycotina</taxon>
        <taxon>Sordariomycetes</taxon>
        <taxon>Sordariomycetidae</taxon>
        <taxon>Coniochaetales</taxon>
        <taxon>Coniochaetaceae</taxon>
        <taxon>Coniochaeta</taxon>
    </lineage>
</organism>
<accession>A0AA38R0F1</accession>
<protein>
    <recommendedName>
        <fullName evidence="17">Calcium uniporter protein</fullName>
    </recommendedName>
</protein>
<feature type="domain" description="Calcium uniporter protein C-terminal" evidence="19">
    <location>
        <begin position="283"/>
        <end position="400"/>
    </location>
</feature>
<sequence>MNYACRRLPLQVTLGSKPSQLLAGICRGKAPVYVPFTTCAARRDDGELAKLADHDQEDRVREHQVKRPWHRDDADAPPVKKPGDEKKPPLRKGKLLTTPTRLLKLILPLPIRVEKDRRNNSKDYARSISANDEIQPLALLVHPQQPLSYVERLIQAELPPVVEDGKEKIPNVYFRAEDTEGSTDEDTTQSELRHREETNQPSASAAASGDVDTPPNVASFSGLGREGPKREQEAKNWVRWSSSTEMGDFIRDAARGREFAIEVEGYGIEMRVGVPSFNDRTYYMRMRLRKMTRQIEEMAGLKHECDELAHRSAHRLAKGGFVLLSGWWGVVYYITFQTEYGWDLVEPVTYLAGLTTIMGGYLWFLYINRDLSYKAAMNITVSRRQNALYESRGFDLRKWEGLVEEANALRKEIKAVAVEYDVEWDETKILGDEVKDVLDKEKKGKKRAAGDDGEDDGDDDKSSSKTENKKAEAKKAEKERESAEGVTAA</sequence>
<comment type="caution">
    <text evidence="20">The sequence shown here is derived from an EMBL/GenBank/DDBJ whole genome shotgun (WGS) entry which is preliminary data.</text>
</comment>
<evidence type="ECO:0000256" key="8">
    <source>
        <dbReference type="ARBA" id="ARBA00022837"/>
    </source>
</evidence>
<keyword evidence="5 17" id="KW-0107">Calcium channel</keyword>
<feature type="transmembrane region" description="Helical" evidence="17">
    <location>
        <begin position="316"/>
        <end position="336"/>
    </location>
</feature>
<evidence type="ECO:0000256" key="9">
    <source>
        <dbReference type="ARBA" id="ARBA00022989"/>
    </source>
</evidence>
<evidence type="ECO:0000256" key="1">
    <source>
        <dbReference type="ARBA" id="ARBA00004448"/>
    </source>
</evidence>
<feature type="region of interest" description="Disordered" evidence="18">
    <location>
        <begin position="440"/>
        <end position="489"/>
    </location>
</feature>
<comment type="function">
    <text evidence="16">Highly selective calcium channel localized to the inner mitochondrial membrane, which mediates calcium uptake into the mitochondrial matrix. Mitochondrial calcium homeostasis plays key roles in cellular physiology and regulates ATP production, cytoplasmic calcium signals and activation of cell death pathways. Sufficient to operate as a pore-forming channel without the need of calcium-sensor or auxiliary subunit.</text>
</comment>
<dbReference type="Pfam" id="PF04678">
    <property type="entry name" value="MCU"/>
    <property type="match status" value="1"/>
</dbReference>
<keyword evidence="10 17" id="KW-0406">Ion transport</keyword>
<feature type="region of interest" description="Disordered" evidence="18">
    <location>
        <begin position="50"/>
        <end position="94"/>
    </location>
</feature>
<evidence type="ECO:0000256" key="2">
    <source>
        <dbReference type="ARBA" id="ARBA00005653"/>
    </source>
</evidence>
<feature type="region of interest" description="Disordered" evidence="18">
    <location>
        <begin position="172"/>
        <end position="236"/>
    </location>
</feature>
<evidence type="ECO:0000259" key="19">
    <source>
        <dbReference type="Pfam" id="PF04678"/>
    </source>
</evidence>
<keyword evidence="9 17" id="KW-1133">Transmembrane helix</keyword>
<dbReference type="InterPro" id="IPR006769">
    <property type="entry name" value="MCU_C"/>
</dbReference>
<comment type="similarity">
    <text evidence="2 17">Belongs to the MCU (TC 1.A.77) family.</text>
</comment>
<dbReference type="GO" id="GO:0051560">
    <property type="term" value="P:mitochondrial calcium ion homeostasis"/>
    <property type="evidence" value="ECO:0007669"/>
    <property type="project" value="UniProtKB-UniRule"/>
</dbReference>
<evidence type="ECO:0000256" key="16">
    <source>
        <dbReference type="ARBA" id="ARBA00045938"/>
    </source>
</evidence>
<evidence type="ECO:0000313" key="20">
    <source>
        <dbReference type="EMBL" id="KAJ9130305.1"/>
    </source>
</evidence>
<evidence type="ECO:0000256" key="13">
    <source>
        <dbReference type="ARBA" id="ARBA00023303"/>
    </source>
</evidence>
<keyword evidence="8 17" id="KW-0106">Calcium</keyword>
<comment type="subunit">
    <text evidence="15">Homotetramer, assembles in a dimer or dimers configuration with two interfaces.</text>
</comment>
<dbReference type="Proteomes" id="UP001174691">
    <property type="component" value="Unassembled WGS sequence"/>
</dbReference>
<evidence type="ECO:0000256" key="6">
    <source>
        <dbReference type="ARBA" id="ARBA00022692"/>
    </source>
</evidence>
<keyword evidence="13 17" id="KW-0407">Ion channel</keyword>
<evidence type="ECO:0000256" key="11">
    <source>
        <dbReference type="ARBA" id="ARBA00023128"/>
    </source>
</evidence>